<keyword evidence="1" id="KW-0812">Transmembrane</keyword>
<keyword evidence="1" id="KW-1133">Transmembrane helix</keyword>
<dbReference type="EMBL" id="JABFAI010000179">
    <property type="protein sequence ID" value="KAF4951358.1"/>
    <property type="molecule type" value="Genomic_DNA"/>
</dbReference>
<feature type="transmembrane region" description="Helical" evidence="1">
    <location>
        <begin position="17"/>
        <end position="37"/>
    </location>
</feature>
<dbReference type="Proteomes" id="UP000604273">
    <property type="component" value="Unassembled WGS sequence"/>
</dbReference>
<sequence>MDTDICPDGDTRTEKEMIVKLIVAHFAAIVSFCNFQSLRNEKLDTIEPVLFLLSPWIVVLQTALGVIIINASFLSNLVRSPKSFSLHLETYARRWNTLFGEKASQPRPTPTGSFEKTQSRFGSAWIRLGRTMAIFATLFQFAATIFLYRRRKELHGWDALTVIDHRTFELSVGGAAVSILSLALLLQFPGFGQAPETPYIPEYKPDPAVIFCRGDSRRCPSWYQILYVSDLGSATSAATWLASVLSSTYKGESIPLNFLSELYTRIYTEFARIFSLQISMPVFYLFVAIFFVAWYKLSEMYRGPGFEAVGDSLWAMIPALLVLLVVMITCFCMLMLMMSPVIMALIPSLSSGPACIFTMKGYETWALFLQPPFTSVTNETDCLLLWKDPVADYLWSLA</sequence>
<feature type="transmembrane region" description="Helical" evidence="1">
    <location>
        <begin position="315"/>
        <end position="336"/>
    </location>
</feature>
<feature type="transmembrane region" description="Helical" evidence="1">
    <location>
        <begin position="49"/>
        <end position="73"/>
    </location>
</feature>
<dbReference type="AlphaFoldDB" id="A0A8H4T4W0"/>
<feature type="transmembrane region" description="Helical" evidence="1">
    <location>
        <begin position="128"/>
        <end position="148"/>
    </location>
</feature>
<evidence type="ECO:0000256" key="1">
    <source>
        <dbReference type="SAM" id="Phobius"/>
    </source>
</evidence>
<proteinExistence type="predicted"/>
<reference evidence="2" key="1">
    <citation type="journal article" date="2020" name="BMC Genomics">
        <title>Correction to: Identification and distribution of gene clusters required for synthesis of sphingolipid metabolism inhibitors in diverse species of the filamentous fungus Fusarium.</title>
        <authorList>
            <person name="Kim H.S."/>
            <person name="Lohmar J.M."/>
            <person name="Busman M."/>
            <person name="Brown D.W."/>
            <person name="Naumann T.A."/>
            <person name="Divon H.H."/>
            <person name="Lysoe E."/>
            <person name="Uhlig S."/>
            <person name="Proctor R.H."/>
        </authorList>
    </citation>
    <scope>NUCLEOTIDE SEQUENCE</scope>
    <source>
        <strain evidence="2">NRRL 45417</strain>
    </source>
</reference>
<protein>
    <submittedName>
        <fullName evidence="2">Uncharacterized protein</fullName>
    </submittedName>
</protein>
<feature type="transmembrane region" description="Helical" evidence="1">
    <location>
        <begin position="270"/>
        <end position="295"/>
    </location>
</feature>
<name>A0A8H4T4W0_9HYPO</name>
<keyword evidence="3" id="KW-1185">Reference proteome</keyword>
<accession>A0A8H4T4W0</accession>
<dbReference type="OrthoDB" id="10250990at2759"/>
<comment type="caution">
    <text evidence="2">The sequence shown here is derived from an EMBL/GenBank/DDBJ whole genome shotgun (WGS) entry which is preliminary data.</text>
</comment>
<evidence type="ECO:0000313" key="3">
    <source>
        <dbReference type="Proteomes" id="UP000604273"/>
    </source>
</evidence>
<feature type="transmembrane region" description="Helical" evidence="1">
    <location>
        <begin position="168"/>
        <end position="188"/>
    </location>
</feature>
<organism evidence="2 3">
    <name type="scientific">Fusarium gaditjirri</name>
    <dbReference type="NCBI Taxonomy" id="282569"/>
    <lineage>
        <taxon>Eukaryota</taxon>
        <taxon>Fungi</taxon>
        <taxon>Dikarya</taxon>
        <taxon>Ascomycota</taxon>
        <taxon>Pezizomycotina</taxon>
        <taxon>Sordariomycetes</taxon>
        <taxon>Hypocreomycetidae</taxon>
        <taxon>Hypocreales</taxon>
        <taxon>Nectriaceae</taxon>
        <taxon>Fusarium</taxon>
        <taxon>Fusarium nisikadoi species complex</taxon>
    </lineage>
</organism>
<keyword evidence="1" id="KW-0472">Membrane</keyword>
<gene>
    <name evidence="2" type="ORF">FGADI_7556</name>
</gene>
<reference evidence="2" key="2">
    <citation type="submission" date="2020-05" db="EMBL/GenBank/DDBJ databases">
        <authorList>
            <person name="Kim H.-S."/>
            <person name="Proctor R.H."/>
            <person name="Brown D.W."/>
        </authorList>
    </citation>
    <scope>NUCLEOTIDE SEQUENCE</scope>
    <source>
        <strain evidence="2">NRRL 45417</strain>
    </source>
</reference>
<evidence type="ECO:0000313" key="2">
    <source>
        <dbReference type="EMBL" id="KAF4951358.1"/>
    </source>
</evidence>